<dbReference type="EMBL" id="HBIA01008260">
    <property type="protein sequence ID" value="CAE0232380.1"/>
    <property type="molecule type" value="Transcribed_RNA"/>
</dbReference>
<accession>A0A7S3CML0</accession>
<reference evidence="1" key="1">
    <citation type="submission" date="2021-01" db="EMBL/GenBank/DDBJ databases">
        <authorList>
            <person name="Corre E."/>
            <person name="Pelletier E."/>
            <person name="Niang G."/>
            <person name="Scheremetjew M."/>
            <person name="Finn R."/>
            <person name="Kale V."/>
            <person name="Holt S."/>
            <person name="Cochrane G."/>
            <person name="Meng A."/>
            <person name="Brown T."/>
            <person name="Cohen L."/>
        </authorList>
    </citation>
    <scope>NUCLEOTIDE SEQUENCE</scope>
    <source>
        <strain evidence="1">Ras09</strain>
    </source>
</reference>
<evidence type="ECO:0000313" key="1">
    <source>
        <dbReference type="EMBL" id="CAE0232380.1"/>
    </source>
</evidence>
<proteinExistence type="predicted"/>
<dbReference type="AlphaFoldDB" id="A0A7S3CML0"/>
<protein>
    <submittedName>
        <fullName evidence="1">Uncharacterized protein</fullName>
    </submittedName>
</protein>
<sequence>MNNSRTILQFNQLFREFHQYCAVPDYVGIDKVCEPKLANYVSESLQRIHFHGLDVEMANLTVEQPSIRVLKAEVHQGLQVEREQNLPLKEYSVSQNHSIFGAKWNTYAPNNESLDRRNIMDALDTNHRPYLVQVTCLIDSPMKLYVLNQNHSSILFGSEDDESVKNVVKFEANLRWFDFLNLIPTENKAPMGNWRITDFNNVLDENPIFPQN</sequence>
<gene>
    <name evidence="1" type="ORF">SRAS04492_LOCUS4178</name>
</gene>
<name>A0A7S3CML0_9SPIT</name>
<organism evidence="1">
    <name type="scientific">Strombidium rassoulzadegani</name>
    <dbReference type="NCBI Taxonomy" id="1082188"/>
    <lineage>
        <taxon>Eukaryota</taxon>
        <taxon>Sar</taxon>
        <taxon>Alveolata</taxon>
        <taxon>Ciliophora</taxon>
        <taxon>Intramacronucleata</taxon>
        <taxon>Spirotrichea</taxon>
        <taxon>Oligotrichia</taxon>
        <taxon>Strombidiidae</taxon>
        <taxon>Strombidium</taxon>
    </lineage>
</organism>